<accession>A0A915LHC5</accession>
<keyword evidence="1" id="KW-1185">Reference proteome</keyword>
<dbReference type="Proteomes" id="UP000887561">
    <property type="component" value="Unplaced"/>
</dbReference>
<protein>
    <submittedName>
        <fullName evidence="2">Uncharacterized protein</fullName>
    </submittedName>
</protein>
<organism evidence="1 2">
    <name type="scientific">Meloidogyne javanica</name>
    <name type="common">Root-knot nematode worm</name>
    <dbReference type="NCBI Taxonomy" id="6303"/>
    <lineage>
        <taxon>Eukaryota</taxon>
        <taxon>Metazoa</taxon>
        <taxon>Ecdysozoa</taxon>
        <taxon>Nematoda</taxon>
        <taxon>Chromadorea</taxon>
        <taxon>Rhabditida</taxon>
        <taxon>Tylenchina</taxon>
        <taxon>Tylenchomorpha</taxon>
        <taxon>Tylenchoidea</taxon>
        <taxon>Meloidogynidae</taxon>
        <taxon>Meloidogyninae</taxon>
        <taxon>Meloidogyne</taxon>
        <taxon>Meloidogyne incognita group</taxon>
    </lineage>
</organism>
<name>A0A915LHC5_MELJA</name>
<dbReference type="WBParaSite" id="scaffold12226_cov185.g16149">
    <property type="protein sequence ID" value="scaffold12226_cov185.g16149"/>
    <property type="gene ID" value="scaffold12226_cov185.g16149"/>
</dbReference>
<sequence length="252" mass="28472">MAVDAFFAHVLDQEIVGEGLKLNDHIIGGRYRDTTKGEDLTGGKEDTCITKNAYGIEISSNNNLKQLESIYDKDEKPLTIERYKRYIGDGAGEPGGDSGGGCGGGGGPCGCGGCPSSFFVRPRRPPGEDQLYTRRRPIITRKYKPPRRHPGKIRRHCLKQLKSTYNDKNEQKLAMKRIQDRNRNKRYLDSGIGDGYREGAGGCSFPFCDKGFCPYECKCLPCLRYRPKTYWQKSYQTKTVLEDLGKEHKERR</sequence>
<proteinExistence type="predicted"/>
<evidence type="ECO:0000313" key="2">
    <source>
        <dbReference type="WBParaSite" id="scaffold12226_cov185.g16149"/>
    </source>
</evidence>
<reference evidence="2" key="1">
    <citation type="submission" date="2022-11" db="UniProtKB">
        <authorList>
            <consortium name="WormBaseParasite"/>
        </authorList>
    </citation>
    <scope>IDENTIFICATION</scope>
</reference>
<dbReference type="AlphaFoldDB" id="A0A915LHC5"/>
<evidence type="ECO:0000313" key="1">
    <source>
        <dbReference type="Proteomes" id="UP000887561"/>
    </source>
</evidence>